<comment type="caution">
    <text evidence="2">The sequence shown here is derived from an EMBL/GenBank/DDBJ whole genome shotgun (WGS) entry which is preliminary data.</text>
</comment>
<evidence type="ECO:0000313" key="3">
    <source>
        <dbReference type="Proteomes" id="UP000821837"/>
    </source>
</evidence>
<feature type="region of interest" description="Disordered" evidence="1">
    <location>
        <begin position="46"/>
        <end position="75"/>
    </location>
</feature>
<reference evidence="2" key="2">
    <citation type="submission" date="2021-09" db="EMBL/GenBank/DDBJ databases">
        <authorList>
            <person name="Jia N."/>
            <person name="Wang J."/>
            <person name="Shi W."/>
            <person name="Du L."/>
            <person name="Sun Y."/>
            <person name="Zhan W."/>
            <person name="Jiang J."/>
            <person name="Wang Q."/>
            <person name="Zhang B."/>
            <person name="Ji P."/>
            <person name="Sakyi L.B."/>
            <person name="Cui X."/>
            <person name="Yuan T."/>
            <person name="Jiang B."/>
            <person name="Yang W."/>
            <person name="Lam T.T.-Y."/>
            <person name="Chang Q."/>
            <person name="Ding S."/>
            <person name="Wang X."/>
            <person name="Zhu J."/>
            <person name="Ruan X."/>
            <person name="Zhao L."/>
            <person name="Wei J."/>
            <person name="Que T."/>
            <person name="Du C."/>
            <person name="Cheng J."/>
            <person name="Dai P."/>
            <person name="Han X."/>
            <person name="Huang E."/>
            <person name="Gao Y."/>
            <person name="Liu J."/>
            <person name="Shao H."/>
            <person name="Ye R."/>
            <person name="Li L."/>
            <person name="Wei W."/>
            <person name="Wang X."/>
            <person name="Wang C."/>
            <person name="Huo Q."/>
            <person name="Li W."/>
            <person name="Guo W."/>
            <person name="Chen H."/>
            <person name="Chen S."/>
            <person name="Zhou L."/>
            <person name="Zhou L."/>
            <person name="Ni X."/>
            <person name="Tian J."/>
            <person name="Zhou Y."/>
            <person name="Sheng Y."/>
            <person name="Liu T."/>
            <person name="Pan Y."/>
            <person name="Xia L."/>
            <person name="Li J."/>
            <person name="Zhao F."/>
            <person name="Cao W."/>
        </authorList>
    </citation>
    <scope>NUCLEOTIDE SEQUENCE</scope>
    <source>
        <strain evidence="2">Rsan-2018</strain>
        <tissue evidence="2">Larvae</tissue>
    </source>
</reference>
<protein>
    <submittedName>
        <fullName evidence="2">Uncharacterized protein</fullName>
    </submittedName>
</protein>
<dbReference type="Proteomes" id="UP000821837">
    <property type="component" value="Unassembled WGS sequence"/>
</dbReference>
<accession>A0A9D4PY66</accession>
<dbReference type="AlphaFoldDB" id="A0A9D4PY66"/>
<reference evidence="2" key="1">
    <citation type="journal article" date="2020" name="Cell">
        <title>Large-Scale Comparative Analyses of Tick Genomes Elucidate Their Genetic Diversity and Vector Capacities.</title>
        <authorList>
            <consortium name="Tick Genome and Microbiome Consortium (TIGMIC)"/>
            <person name="Jia N."/>
            <person name="Wang J."/>
            <person name="Shi W."/>
            <person name="Du L."/>
            <person name="Sun Y."/>
            <person name="Zhan W."/>
            <person name="Jiang J.F."/>
            <person name="Wang Q."/>
            <person name="Zhang B."/>
            <person name="Ji P."/>
            <person name="Bell-Sakyi L."/>
            <person name="Cui X.M."/>
            <person name="Yuan T.T."/>
            <person name="Jiang B.G."/>
            <person name="Yang W.F."/>
            <person name="Lam T.T."/>
            <person name="Chang Q.C."/>
            <person name="Ding S.J."/>
            <person name="Wang X.J."/>
            <person name="Zhu J.G."/>
            <person name="Ruan X.D."/>
            <person name="Zhao L."/>
            <person name="Wei J.T."/>
            <person name="Ye R.Z."/>
            <person name="Que T.C."/>
            <person name="Du C.H."/>
            <person name="Zhou Y.H."/>
            <person name="Cheng J.X."/>
            <person name="Dai P.F."/>
            <person name="Guo W.B."/>
            <person name="Han X.H."/>
            <person name="Huang E.J."/>
            <person name="Li L.F."/>
            <person name="Wei W."/>
            <person name="Gao Y.C."/>
            <person name="Liu J.Z."/>
            <person name="Shao H.Z."/>
            <person name="Wang X."/>
            <person name="Wang C.C."/>
            <person name="Yang T.C."/>
            <person name="Huo Q.B."/>
            <person name="Li W."/>
            <person name="Chen H.Y."/>
            <person name="Chen S.E."/>
            <person name="Zhou L.G."/>
            <person name="Ni X.B."/>
            <person name="Tian J.H."/>
            <person name="Sheng Y."/>
            <person name="Liu T."/>
            <person name="Pan Y.S."/>
            <person name="Xia L.Y."/>
            <person name="Li J."/>
            <person name="Zhao F."/>
            <person name="Cao W.C."/>
        </authorList>
    </citation>
    <scope>NUCLEOTIDE SEQUENCE</scope>
    <source>
        <strain evidence="2">Rsan-2018</strain>
    </source>
</reference>
<gene>
    <name evidence="2" type="ORF">HPB52_022773</name>
</gene>
<organism evidence="2 3">
    <name type="scientific">Rhipicephalus sanguineus</name>
    <name type="common">Brown dog tick</name>
    <name type="synonym">Ixodes sanguineus</name>
    <dbReference type="NCBI Taxonomy" id="34632"/>
    <lineage>
        <taxon>Eukaryota</taxon>
        <taxon>Metazoa</taxon>
        <taxon>Ecdysozoa</taxon>
        <taxon>Arthropoda</taxon>
        <taxon>Chelicerata</taxon>
        <taxon>Arachnida</taxon>
        <taxon>Acari</taxon>
        <taxon>Parasitiformes</taxon>
        <taxon>Ixodida</taxon>
        <taxon>Ixodoidea</taxon>
        <taxon>Ixodidae</taxon>
        <taxon>Rhipicephalinae</taxon>
        <taxon>Rhipicephalus</taxon>
        <taxon>Rhipicephalus</taxon>
    </lineage>
</organism>
<keyword evidence="3" id="KW-1185">Reference proteome</keyword>
<dbReference type="EMBL" id="JABSTV010001250">
    <property type="protein sequence ID" value="KAH7957808.1"/>
    <property type="molecule type" value="Genomic_DNA"/>
</dbReference>
<evidence type="ECO:0000313" key="2">
    <source>
        <dbReference type="EMBL" id="KAH7957808.1"/>
    </source>
</evidence>
<feature type="compositionally biased region" description="Basic and acidic residues" evidence="1">
    <location>
        <begin position="66"/>
        <end position="75"/>
    </location>
</feature>
<evidence type="ECO:0000256" key="1">
    <source>
        <dbReference type="SAM" id="MobiDB-lite"/>
    </source>
</evidence>
<name>A0A9D4PY66_RHISA</name>
<proteinExistence type="predicted"/>
<sequence>MDGNINTGKTWKIIKHLLDPTATKTAAKAEMTKIRHKYKGNIREMVTAPHLSSTPEGGMTAVEAMGKTEEATMTK</sequence>